<evidence type="ECO:0000313" key="7">
    <source>
        <dbReference type="EMBL" id="KEA64999.1"/>
    </source>
</evidence>
<dbReference type="PATRIC" id="fig|1232683.4.peg.693"/>
<dbReference type="eggNOG" id="COG0583">
    <property type="taxonomic scope" value="Bacteria"/>
</dbReference>
<evidence type="ECO:0000313" key="8">
    <source>
        <dbReference type="Proteomes" id="UP000028252"/>
    </source>
</evidence>
<dbReference type="GO" id="GO:0003677">
    <property type="term" value="F:DNA binding"/>
    <property type="evidence" value="ECO:0007669"/>
    <property type="project" value="UniProtKB-KW"/>
</dbReference>
<organism evidence="7 8">
    <name type="scientific">Marinobacterium lacunae</name>
    <dbReference type="NCBI Taxonomy" id="1232683"/>
    <lineage>
        <taxon>Bacteria</taxon>
        <taxon>Pseudomonadati</taxon>
        <taxon>Pseudomonadota</taxon>
        <taxon>Gammaproteobacteria</taxon>
        <taxon>Oceanospirillales</taxon>
        <taxon>Oceanospirillaceae</taxon>
        <taxon>Marinobacterium</taxon>
    </lineage>
</organism>
<evidence type="ECO:0000256" key="2">
    <source>
        <dbReference type="ARBA" id="ARBA00023015"/>
    </source>
</evidence>
<dbReference type="PROSITE" id="PS50931">
    <property type="entry name" value="HTH_LYSR"/>
    <property type="match status" value="1"/>
</dbReference>
<proteinExistence type="inferred from homology"/>
<dbReference type="SUPFAM" id="SSF53850">
    <property type="entry name" value="Periplasmic binding protein-like II"/>
    <property type="match status" value="1"/>
</dbReference>
<name>A0A081G2J4_9GAMM</name>
<dbReference type="InterPro" id="IPR036388">
    <property type="entry name" value="WH-like_DNA-bd_sf"/>
</dbReference>
<dbReference type="Gene3D" id="1.10.10.10">
    <property type="entry name" value="Winged helix-like DNA-binding domain superfamily/Winged helix DNA-binding domain"/>
    <property type="match status" value="1"/>
</dbReference>
<dbReference type="Pfam" id="PF03466">
    <property type="entry name" value="LysR_substrate"/>
    <property type="match status" value="1"/>
</dbReference>
<dbReference type="PANTHER" id="PTHR30346">
    <property type="entry name" value="TRANSCRIPTIONAL DUAL REGULATOR HCAR-RELATED"/>
    <property type="match status" value="1"/>
</dbReference>
<keyword evidence="4" id="KW-0010">Activator</keyword>
<dbReference type="InterPro" id="IPR005119">
    <property type="entry name" value="LysR_subst-bd"/>
</dbReference>
<evidence type="ECO:0000256" key="3">
    <source>
        <dbReference type="ARBA" id="ARBA00023125"/>
    </source>
</evidence>
<keyword evidence="5" id="KW-0804">Transcription</keyword>
<keyword evidence="8" id="KW-1185">Reference proteome</keyword>
<gene>
    <name evidence="7" type="ORF">ADIMK_0701</name>
</gene>
<evidence type="ECO:0000256" key="1">
    <source>
        <dbReference type="ARBA" id="ARBA00009437"/>
    </source>
</evidence>
<dbReference type="InterPro" id="IPR000847">
    <property type="entry name" value="LysR_HTH_N"/>
</dbReference>
<comment type="similarity">
    <text evidence="1">Belongs to the LysR transcriptional regulatory family.</text>
</comment>
<dbReference type="AlphaFoldDB" id="A0A081G2J4"/>
<keyword evidence="3" id="KW-0238">DNA-binding</keyword>
<comment type="caution">
    <text evidence="7">The sequence shown here is derived from an EMBL/GenBank/DDBJ whole genome shotgun (WGS) entry which is preliminary data.</text>
</comment>
<dbReference type="Pfam" id="PF00126">
    <property type="entry name" value="HTH_1"/>
    <property type="match status" value="1"/>
</dbReference>
<evidence type="ECO:0000256" key="4">
    <source>
        <dbReference type="ARBA" id="ARBA00023159"/>
    </source>
</evidence>
<keyword evidence="2" id="KW-0805">Transcription regulation</keyword>
<sequence>MYFRSLRYFVAVYEELSFSAASKRCFVAQPSISASVHQLEEDLDCTLFIRHSKGVTPTPDGEALYPRACKVLSEVDEIRHLFRETTPSFPMRLAIMPFLPGDRVSFIVKELINLVDGLDLTLVDLNEPSDARIISITQRQPDEAFHKLWVDHYVLAMPRNHQLSTLDDIPLEALDGTAFISRKPCDIDEAWHFAVAERGLQLITRATVKTEEYALDLVAAGLGVSIVPSQSTRHREDILVRNVSNVELKRIIGFAYDKQRPVAPELLQAITQAQLRFSG</sequence>
<dbReference type="STRING" id="1232683.ADIMK_0701"/>
<dbReference type="CDD" id="cd05466">
    <property type="entry name" value="PBP2_LTTR_substrate"/>
    <property type="match status" value="1"/>
</dbReference>
<dbReference type="RefSeq" id="WP_036183674.1">
    <property type="nucleotide sequence ID" value="NZ_JMQN01000013.1"/>
</dbReference>
<dbReference type="Proteomes" id="UP000028252">
    <property type="component" value="Unassembled WGS sequence"/>
</dbReference>
<dbReference type="PRINTS" id="PR00039">
    <property type="entry name" value="HTHLYSR"/>
</dbReference>
<dbReference type="GO" id="GO:0003700">
    <property type="term" value="F:DNA-binding transcription factor activity"/>
    <property type="evidence" value="ECO:0007669"/>
    <property type="project" value="InterPro"/>
</dbReference>
<dbReference type="Gene3D" id="3.40.190.10">
    <property type="entry name" value="Periplasmic binding protein-like II"/>
    <property type="match status" value="2"/>
</dbReference>
<feature type="domain" description="HTH lysR-type" evidence="6">
    <location>
        <begin position="1"/>
        <end position="58"/>
    </location>
</feature>
<dbReference type="SUPFAM" id="SSF46785">
    <property type="entry name" value="Winged helix' DNA-binding domain"/>
    <property type="match status" value="1"/>
</dbReference>
<dbReference type="PANTHER" id="PTHR30346:SF26">
    <property type="entry name" value="HYDROGEN PEROXIDE-INDUCIBLE GENES ACTIVATOR"/>
    <property type="match status" value="1"/>
</dbReference>
<dbReference type="GO" id="GO:0032993">
    <property type="term" value="C:protein-DNA complex"/>
    <property type="evidence" value="ECO:0007669"/>
    <property type="project" value="TreeGrafter"/>
</dbReference>
<protein>
    <submittedName>
        <fullName evidence="7">Hydrogen peroxide-inducible gene activator protein</fullName>
    </submittedName>
</protein>
<dbReference type="InterPro" id="IPR036390">
    <property type="entry name" value="WH_DNA-bd_sf"/>
</dbReference>
<dbReference type="EMBL" id="JMQN01000013">
    <property type="protein sequence ID" value="KEA64999.1"/>
    <property type="molecule type" value="Genomic_DNA"/>
</dbReference>
<dbReference type="FunFam" id="1.10.10.10:FF:000001">
    <property type="entry name" value="LysR family transcriptional regulator"/>
    <property type="match status" value="1"/>
</dbReference>
<evidence type="ECO:0000259" key="6">
    <source>
        <dbReference type="PROSITE" id="PS50931"/>
    </source>
</evidence>
<evidence type="ECO:0000256" key="5">
    <source>
        <dbReference type="ARBA" id="ARBA00023163"/>
    </source>
</evidence>
<reference evidence="7 8" key="1">
    <citation type="submission" date="2014-04" db="EMBL/GenBank/DDBJ databases">
        <title>Marinobacterium kochiensis sp. nov., isolated from sediment sample collected from Kochi backwaters in Kerala, India.</title>
        <authorList>
            <person name="Singh A."/>
            <person name="Pinnaka A.K."/>
        </authorList>
    </citation>
    <scope>NUCLEOTIDE SEQUENCE [LARGE SCALE GENOMIC DNA]</scope>
    <source>
        <strain evidence="7 8">AK27</strain>
    </source>
</reference>
<accession>A0A081G2J4</accession>